<sequence>MPPTQRHPAGINPYAAPHPAKQQPRNQPTKPPHRPHPPRPSAPCAKVENFGPPAWRTVLHNRVDFGYPDFYPSRPGFHQPEDVLTEENVKSGFAGRPFVSEVAETFSMHGPIHQHLSGGCLNMLMQLGKDLVEKQEESMPQFQERSFRIPGRVIYTDNKRLGFLADLGNPDIPLHWLMRNQIPHGFKGVELLDVMFSPLTTVRQPPPNLAPMDPIPIDRAIWLIRVIGSNDIAAHRARQHQTATSVPAPSPAAATPSSTTTVTATPALPVSSNDWYSQEFTNTVISWLRIQLGQLALPNTVKAAGKLPVTKAASGILQDEKARAKWLAKWDYSTRLLRALHTKHLISTRLFTGWLADHLTHVNLAQLGFLAQLIGEYLDDLVRHLGSARHCLRAACDKLVEVRNSPGKELLAKVETMLITIIQSLYEANPDVLLSPSTWRQHSPLLAAILPSSSPQWENLKRRNEALTFKPTVSAGSSNPRRQHMAEIQKLDSICEDTDMRQLTSLFFDGAASPTCSPVDLVKFEEKVFTLLNWSMGLYQLGGHRPYAVYTLLKHWHEQQEEHQQAAAAMSAASSHAKLAKRQHIDLFEVVYKWLDTAPAARNQDNVRAIGITIGELTRRGMFSYGRYLQTLIANGQTARNLRSPSDKRSHHLALLKSMPIFVMAKDLFQQRRIALSGDDLEVRRRDELEEQGVLAAFEERVKEYVPEVYGLKSYGQSEALKTMVHYEIPTSSQLTRYLYVYARFSIAANAGAMLKSDGERPAMDASTFARVTQVFRQSHGYATIADFMIRALQEAEDDEILDVILDIIKRDADVWTAMDLWPRLGDKLLDRHHVLERKGKEHPRLMQLLRVLAQKKRLTPDDEDEVEQLQTSIDKSTTPPGGIKLVDIFEVLPHILTTGKESKAISVAPALFRQCGSFSSWSLKWWMLILDVVQKANTAQKPFLYHVISTHLSAVLGQHGDSLDDAVTSWFENLSAVNLVETFGKRSSGVLVRLLLFLISHRFLSTWVLLEKAVFPIWKHASPFALPPRKRLSSKQIQAITSTVNIIAQLLISPPLIPDFPPVSLKESLIVQASRQPVLQRLSVGILIQHLPLLVVFEQSKLLPDQISQRIDAILRNLAMTAEFKTAAFRNLNLLKDAFLAREWSGPGMDQGLEGKMIDVLKRIMSEKPTQPSPKQGLPNFDTSARFSAWRWTRVVLEMRVEFKALTMRIAEGQNVAEAKQTLNQLVHATLDRETTADDTDLLCEVFRGVDSMVTQEILAAGLERLATLLGHAIAAESQQQLETNIKSIDQLLRILDSMNNLPSQSVTEASVLNARHKLLDLLALALQTVERNLSTTRDGSDLLLPPGISPPQPSHLLKAVMGLLKFTLGSVGSENGSLAAPKPNFPHLAVCFLKAVFASDGILDSSSAKIMADMLVYIIDCTSPQARLICQSALLAETASPHAQSILSSFPELSAALPYLSPVQRHMSLVTPDTADHISDSALPLDDRHWELFEYIGPPKRKIGPQDLFLASAPLKDASSIPITLFDPKITRDAPPNAGTMGAYDKPAEDGEMSPTVNSASPVEEEQEPRRSWETFASERNLGDGLAGEPAYAKQAATLVFSARDNDVPEIMPVKSTASQQPVVVVPSSTSPQKPKGKRSNSSGKDKVTGSNKDAPIAVEEDENDEDSEVEAPLSKKAKTAKNSAAGSGKSTTTAGKAPARKTTGGKGVSKKSTGKSAKESGMGKAKGGRRKSQAE</sequence>
<feature type="domain" description="Mediator complex subunit Med12" evidence="9">
    <location>
        <begin position="146"/>
        <end position="225"/>
    </location>
</feature>
<name>A0ABR3C825_9TREE</name>
<dbReference type="Proteomes" id="UP000054399">
    <property type="component" value="Unassembled WGS sequence"/>
</dbReference>
<protein>
    <recommendedName>
        <fullName evidence="3">Mediator of RNA polymerase II transcription subunit 12</fullName>
    </recommendedName>
    <alternativeName>
        <fullName evidence="7">Mediator complex subunit 12</fullName>
    </alternativeName>
</protein>
<dbReference type="SMART" id="SM01281">
    <property type="entry name" value="Med12"/>
    <property type="match status" value="1"/>
</dbReference>
<evidence type="ECO:0000256" key="2">
    <source>
        <dbReference type="ARBA" id="ARBA00010289"/>
    </source>
</evidence>
<keyword evidence="6" id="KW-0539">Nucleus</keyword>
<dbReference type="RefSeq" id="XP_066617183.1">
    <property type="nucleotide sequence ID" value="XM_066755282.1"/>
</dbReference>
<dbReference type="InterPro" id="IPR019035">
    <property type="entry name" value="Mediator_Med12"/>
</dbReference>
<organism evidence="10 11">
    <name type="scientific">Cryptococcus tetragattii IND107</name>
    <dbReference type="NCBI Taxonomy" id="1296105"/>
    <lineage>
        <taxon>Eukaryota</taxon>
        <taxon>Fungi</taxon>
        <taxon>Dikarya</taxon>
        <taxon>Basidiomycota</taxon>
        <taxon>Agaricomycotina</taxon>
        <taxon>Tremellomycetes</taxon>
        <taxon>Tremellales</taxon>
        <taxon>Cryptococcaceae</taxon>
        <taxon>Cryptococcus</taxon>
        <taxon>Cryptococcus gattii species complex</taxon>
    </lineage>
</organism>
<dbReference type="PANTHER" id="PTHR46567:SF1">
    <property type="entry name" value="MEDIATOR OF RNA POLYMERASE II TRANSCRIPTION SUBUNIT 12"/>
    <property type="match status" value="1"/>
</dbReference>
<gene>
    <name evidence="10" type="ORF">I308_100717</name>
</gene>
<comment type="subcellular location">
    <subcellularLocation>
        <location evidence="1">Nucleus</location>
    </subcellularLocation>
</comment>
<keyword evidence="5" id="KW-0804">Transcription</keyword>
<evidence type="ECO:0000256" key="6">
    <source>
        <dbReference type="ARBA" id="ARBA00023242"/>
    </source>
</evidence>
<proteinExistence type="inferred from homology"/>
<reference evidence="11" key="1">
    <citation type="submission" date="2015-01" db="EMBL/GenBank/DDBJ databases">
        <title>The Genome Sequence of Cryptococcus gattii MMRL2647.</title>
        <authorList>
            <consortium name="The Broad Institute Genomics Platform"/>
            <person name="Cuomo C."/>
            <person name="Litvintseva A."/>
            <person name="Chen Y."/>
            <person name="Heitman J."/>
            <person name="Sun S."/>
            <person name="Springer D."/>
            <person name="Dromer F."/>
            <person name="Young S."/>
            <person name="Zeng Q."/>
            <person name="Gargeya S."/>
            <person name="Abouelleil A."/>
            <person name="Alvarado L."/>
            <person name="Chapman S.B."/>
            <person name="Gainer-Dewar J."/>
            <person name="Goldberg J."/>
            <person name="Griggs A."/>
            <person name="Gujja S."/>
            <person name="Hansen M."/>
            <person name="Howarth C."/>
            <person name="Imamovic A."/>
            <person name="Larimer J."/>
            <person name="Murphy C."/>
            <person name="Naylor J."/>
            <person name="Pearson M."/>
            <person name="Priest M."/>
            <person name="Roberts A."/>
            <person name="Saif S."/>
            <person name="Shea T."/>
            <person name="Sykes S."/>
            <person name="Wortman J."/>
            <person name="Nusbaum C."/>
            <person name="Birren B."/>
        </authorList>
    </citation>
    <scope>NUCLEOTIDE SEQUENCE [LARGE SCALE GENOMIC DNA]</scope>
    <source>
        <strain evidence="11">IND107</strain>
    </source>
</reference>
<dbReference type="GeneID" id="91987575"/>
<feature type="region of interest" description="Disordered" evidence="8">
    <location>
        <begin position="1534"/>
        <end position="1574"/>
    </location>
</feature>
<evidence type="ECO:0000313" key="10">
    <source>
        <dbReference type="EMBL" id="KAL0255906.1"/>
    </source>
</evidence>
<feature type="compositionally biased region" description="Low complexity" evidence="8">
    <location>
        <begin position="242"/>
        <end position="261"/>
    </location>
</feature>
<evidence type="ECO:0000256" key="3">
    <source>
        <dbReference type="ARBA" id="ARBA00019622"/>
    </source>
</evidence>
<feature type="compositionally biased region" description="Acidic residues" evidence="8">
    <location>
        <begin position="1661"/>
        <end position="1672"/>
    </location>
</feature>
<accession>A0ABR3C825</accession>
<evidence type="ECO:0000259" key="9">
    <source>
        <dbReference type="SMART" id="SM01281"/>
    </source>
</evidence>
<dbReference type="Pfam" id="PF09497">
    <property type="entry name" value="Med12"/>
    <property type="match status" value="1"/>
</dbReference>
<evidence type="ECO:0000256" key="5">
    <source>
        <dbReference type="ARBA" id="ARBA00023163"/>
    </source>
</evidence>
<dbReference type="EMBL" id="ATAM02000001">
    <property type="protein sequence ID" value="KAL0255906.1"/>
    <property type="molecule type" value="Genomic_DNA"/>
</dbReference>
<feature type="compositionally biased region" description="Low complexity" evidence="8">
    <location>
        <begin position="1683"/>
        <end position="1694"/>
    </location>
</feature>
<evidence type="ECO:0000256" key="1">
    <source>
        <dbReference type="ARBA" id="ARBA00004123"/>
    </source>
</evidence>
<keyword evidence="4" id="KW-0805">Transcription regulation</keyword>
<evidence type="ECO:0000256" key="4">
    <source>
        <dbReference type="ARBA" id="ARBA00023015"/>
    </source>
</evidence>
<feature type="compositionally biased region" description="Low complexity" evidence="8">
    <location>
        <begin position="1621"/>
        <end position="1636"/>
    </location>
</feature>
<evidence type="ECO:0000256" key="8">
    <source>
        <dbReference type="SAM" id="MobiDB-lite"/>
    </source>
</evidence>
<reference evidence="10 11" key="2">
    <citation type="submission" date="2024-01" db="EMBL/GenBank/DDBJ databases">
        <title>Comparative genomics of Cryptococcus and Kwoniella reveals pathogenesis evolution and contrasting modes of karyotype evolution via chromosome fusion or intercentromeric recombination.</title>
        <authorList>
            <person name="Coelho M.A."/>
            <person name="David-Palma M."/>
            <person name="Shea T."/>
            <person name="Bowers K."/>
            <person name="Mcginley-Smith S."/>
            <person name="Mohammad A.W."/>
            <person name="Gnirke A."/>
            <person name="Yurkov A.M."/>
            <person name="Nowrousian M."/>
            <person name="Sun S."/>
            <person name="Cuomo C.A."/>
            <person name="Heitman J."/>
        </authorList>
    </citation>
    <scope>NUCLEOTIDE SEQUENCE [LARGE SCALE GENOMIC DNA]</scope>
    <source>
        <strain evidence="10 11">IND107</strain>
    </source>
</reference>
<evidence type="ECO:0000313" key="11">
    <source>
        <dbReference type="Proteomes" id="UP000054399"/>
    </source>
</evidence>
<feature type="region of interest" description="Disordered" evidence="8">
    <location>
        <begin position="238"/>
        <end position="261"/>
    </location>
</feature>
<keyword evidence="11" id="KW-1185">Reference proteome</keyword>
<dbReference type="PANTHER" id="PTHR46567">
    <property type="entry name" value="MEDIATOR OF RNA POLYMERASE II TRANSCRIPTION SUBUNIT 12"/>
    <property type="match status" value="1"/>
</dbReference>
<comment type="similarity">
    <text evidence="2">Belongs to the Mediator complex subunit 12 family.</text>
</comment>
<feature type="compositionally biased region" description="Basic residues" evidence="8">
    <location>
        <begin position="1729"/>
        <end position="1738"/>
    </location>
</feature>
<feature type="region of interest" description="Disordered" evidence="8">
    <location>
        <begin position="1617"/>
        <end position="1738"/>
    </location>
</feature>
<feature type="region of interest" description="Disordered" evidence="8">
    <location>
        <begin position="1"/>
        <end position="48"/>
    </location>
</feature>
<comment type="caution">
    <text evidence="10">The sequence shown here is derived from an EMBL/GenBank/DDBJ whole genome shotgun (WGS) entry which is preliminary data.</text>
</comment>
<evidence type="ECO:0000256" key="7">
    <source>
        <dbReference type="ARBA" id="ARBA00032010"/>
    </source>
</evidence>